<dbReference type="GO" id="GO:0022857">
    <property type="term" value="F:transmembrane transporter activity"/>
    <property type="evidence" value="ECO:0007669"/>
    <property type="project" value="InterPro"/>
</dbReference>
<dbReference type="AlphaFoldDB" id="A0A0U2Z1T1"/>
<evidence type="ECO:0000256" key="1">
    <source>
        <dbReference type="SAM" id="SignalP"/>
    </source>
</evidence>
<name>A0A0U2Z1T1_9GAMM</name>
<dbReference type="GO" id="GO:0043190">
    <property type="term" value="C:ATP-binding cassette (ABC) transporter complex"/>
    <property type="evidence" value="ECO:0007669"/>
    <property type="project" value="InterPro"/>
</dbReference>
<dbReference type="EMBL" id="CP013611">
    <property type="protein sequence ID" value="ALU41697.1"/>
    <property type="molecule type" value="Genomic_DNA"/>
</dbReference>
<dbReference type="Gene3D" id="3.40.190.100">
    <property type="entry name" value="Glycine betaine-binding periplasmic protein, domain 2"/>
    <property type="match status" value="1"/>
</dbReference>
<feature type="domain" description="ABC-type glycine betaine transport system substrate-binding" evidence="2">
    <location>
        <begin position="21"/>
        <end position="294"/>
    </location>
</feature>
<dbReference type="KEGG" id="prr:AT705_01405"/>
<feature type="chain" id="PRO_5006835094" evidence="1">
    <location>
        <begin position="19"/>
        <end position="309"/>
    </location>
</feature>
<dbReference type="Proteomes" id="UP000069015">
    <property type="component" value="Chromosome 1"/>
</dbReference>
<evidence type="ECO:0000313" key="4">
    <source>
        <dbReference type="Proteomes" id="UP000069015"/>
    </source>
</evidence>
<evidence type="ECO:0000313" key="3">
    <source>
        <dbReference type="EMBL" id="ALU41697.1"/>
    </source>
</evidence>
<protein>
    <submittedName>
        <fullName evidence="3">Glycine/betaine ABC transporter substrate-binding protein</fullName>
    </submittedName>
</protein>
<dbReference type="Gene3D" id="3.40.190.10">
    <property type="entry name" value="Periplasmic binding protein-like II"/>
    <property type="match status" value="1"/>
</dbReference>
<organism evidence="3 4">
    <name type="scientific">Pseudoalteromonas rubra</name>
    <dbReference type="NCBI Taxonomy" id="43658"/>
    <lineage>
        <taxon>Bacteria</taxon>
        <taxon>Pseudomonadati</taxon>
        <taxon>Pseudomonadota</taxon>
        <taxon>Gammaproteobacteria</taxon>
        <taxon>Alteromonadales</taxon>
        <taxon>Pseudoalteromonadaceae</taxon>
        <taxon>Pseudoalteromonas</taxon>
    </lineage>
</organism>
<accession>A0A0U2Z1T1</accession>
<dbReference type="SUPFAM" id="SSF53850">
    <property type="entry name" value="Periplasmic binding protein-like II"/>
    <property type="match status" value="1"/>
</dbReference>
<proteinExistence type="predicted"/>
<keyword evidence="1" id="KW-0732">Signal</keyword>
<reference evidence="3 4" key="1">
    <citation type="submission" date="2015-12" db="EMBL/GenBank/DDBJ databases">
        <title>Complete genome sequence of Pseudoalteromonas rubra SCSIO 6842, harboring a conjugative plasmid.</title>
        <authorList>
            <person name="Li B."/>
            <person name="Wang X."/>
        </authorList>
    </citation>
    <scope>NUCLEOTIDE SEQUENCE [LARGE SCALE GENOMIC DNA]</scope>
    <source>
        <strain evidence="3 4">SCSIO 6842</strain>
    </source>
</reference>
<dbReference type="Pfam" id="PF04069">
    <property type="entry name" value="OpuAC"/>
    <property type="match status" value="1"/>
</dbReference>
<feature type="signal peptide" evidence="1">
    <location>
        <begin position="1"/>
        <end position="18"/>
    </location>
</feature>
<gene>
    <name evidence="3" type="ORF">AT705_01405</name>
</gene>
<dbReference type="CDD" id="cd13643">
    <property type="entry name" value="PBP2_BCP_2"/>
    <property type="match status" value="1"/>
</dbReference>
<sequence length="309" mass="35577">MHRLFCVLILAWSLSLRAVQPVQILYNDWTSQQVLSHIVADIFTELGYQTEFIEAKTDGQWFLLKAGMADVQVEVWEGTMADKYAQLMQSQIIVDLGDYALKTREDWWYPLYVKQHCPGLPHWEALIQCAEVFARPGSQGKGVYIAGPWEKPDRARIRALKLPFVVEQVDSGEALWKKLAIAHKIKQPILMFNWTPNWVGAVYPGEFVEFPDFDERCETEPSWGVNPKFLFDCGNPKSGWLKKVASTLFVEQHPCLAEGLRQFNMTGATLEQLAAMVNLENFTPSLVAKHWLENNQVRWRKWFVSCLRA</sequence>
<dbReference type="InterPro" id="IPR007210">
    <property type="entry name" value="ABC_Gly_betaine_transp_sub-bd"/>
</dbReference>
<evidence type="ECO:0000259" key="2">
    <source>
        <dbReference type="Pfam" id="PF04069"/>
    </source>
</evidence>